<dbReference type="SUPFAM" id="SSF56784">
    <property type="entry name" value="HAD-like"/>
    <property type="match status" value="1"/>
</dbReference>
<evidence type="ECO:0000256" key="1">
    <source>
        <dbReference type="ARBA" id="ARBA00022723"/>
    </source>
</evidence>
<dbReference type="RefSeq" id="WP_169250272.1">
    <property type="nucleotide sequence ID" value="NZ_SPMZ01000073.1"/>
</dbReference>
<dbReference type="InterPro" id="IPR023214">
    <property type="entry name" value="HAD_sf"/>
</dbReference>
<keyword evidence="1" id="KW-0479">Metal-binding</keyword>
<dbReference type="SFLD" id="SFLDS00003">
    <property type="entry name" value="Haloacid_Dehalogenase"/>
    <property type="match status" value="1"/>
</dbReference>
<gene>
    <name evidence="5" type="ORF">E4P82_18500</name>
</gene>
<name>A0ABX1TR72_9GAMM</name>
<proteinExistence type="predicted"/>
<keyword evidence="2 5" id="KW-0378">Hydrolase</keyword>
<dbReference type="InterPro" id="IPR023198">
    <property type="entry name" value="PGP-like_dom2"/>
</dbReference>
<dbReference type="InterPro" id="IPR006439">
    <property type="entry name" value="HAD-SF_hydro_IA"/>
</dbReference>
<organism evidence="5 6">
    <name type="scientific">Candidatus Competibacter phosphatis</name>
    <dbReference type="NCBI Taxonomy" id="221280"/>
    <lineage>
        <taxon>Bacteria</taxon>
        <taxon>Pseudomonadati</taxon>
        <taxon>Pseudomonadota</taxon>
        <taxon>Gammaproteobacteria</taxon>
        <taxon>Candidatus Competibacteraceae</taxon>
        <taxon>Candidatus Competibacter</taxon>
    </lineage>
</organism>
<evidence type="ECO:0000313" key="6">
    <source>
        <dbReference type="Proteomes" id="UP000760480"/>
    </source>
</evidence>
<dbReference type="InterPro" id="IPR041492">
    <property type="entry name" value="HAD_2"/>
</dbReference>
<dbReference type="GO" id="GO:0016787">
    <property type="term" value="F:hydrolase activity"/>
    <property type="evidence" value="ECO:0007669"/>
    <property type="project" value="UniProtKB-KW"/>
</dbReference>
<sequence>MNPSPAGGVPPDCVLFDLDGTLLDTAPDMTAAVNRLRQERHLPALPVAAIRPTVSHGSPGMLKAGFGLTPDDPLYAELNPRFLALYREAIAVETVLFPGMAEVLDYLEAGSIRWGVVTNKPGWLTEPLLKALDLWPRMACVVSGDTLSARKPDPEPLLYACARIGALPGRSLYVGDAERDILAGKQAGMTALVAGFGYLGAEDRPEHWNADGFLQQPSDLFAWLGGPAAPATRNR</sequence>
<keyword evidence="4" id="KW-0119">Carbohydrate metabolism</keyword>
<dbReference type="PANTHER" id="PTHR43434">
    <property type="entry name" value="PHOSPHOGLYCOLATE PHOSPHATASE"/>
    <property type="match status" value="1"/>
</dbReference>
<reference evidence="5 6" key="1">
    <citation type="submission" date="2019-03" db="EMBL/GenBank/DDBJ databases">
        <title>Metabolic reconstructions from genomes of highly enriched 'Candidatus Accumulibacter' and 'Candidatus Competibacter' bioreactor populations.</title>
        <authorList>
            <person name="Annavajhala M.K."/>
            <person name="Welles L."/>
            <person name="Abbas B."/>
            <person name="Sorokin D."/>
            <person name="Park H."/>
            <person name="Van Loosdrecht M."/>
            <person name="Chandran K."/>
        </authorList>
    </citation>
    <scope>NUCLEOTIDE SEQUENCE [LARGE SCALE GENOMIC DNA]</scope>
    <source>
        <strain evidence="5 6">SBR_G</strain>
    </source>
</reference>
<keyword evidence="6" id="KW-1185">Reference proteome</keyword>
<dbReference type="InterPro" id="IPR036412">
    <property type="entry name" value="HAD-like_sf"/>
</dbReference>
<comment type="caution">
    <text evidence="5">The sequence shown here is derived from an EMBL/GenBank/DDBJ whole genome shotgun (WGS) entry which is preliminary data.</text>
</comment>
<dbReference type="Proteomes" id="UP000760480">
    <property type="component" value="Unassembled WGS sequence"/>
</dbReference>
<evidence type="ECO:0000256" key="3">
    <source>
        <dbReference type="ARBA" id="ARBA00022842"/>
    </source>
</evidence>
<dbReference type="PANTHER" id="PTHR43434:SF23">
    <property type="entry name" value="PHOSPHOGLYCOLATE PHOSPHATASE"/>
    <property type="match status" value="1"/>
</dbReference>
<keyword evidence="3" id="KW-0460">Magnesium</keyword>
<dbReference type="Pfam" id="PF13419">
    <property type="entry name" value="HAD_2"/>
    <property type="match status" value="1"/>
</dbReference>
<accession>A0ABX1TR72</accession>
<dbReference type="EMBL" id="SPMZ01000073">
    <property type="protein sequence ID" value="NMQ21004.1"/>
    <property type="molecule type" value="Genomic_DNA"/>
</dbReference>
<dbReference type="NCBIfam" id="TIGR01509">
    <property type="entry name" value="HAD-SF-IA-v3"/>
    <property type="match status" value="1"/>
</dbReference>
<dbReference type="Gene3D" id="1.10.150.240">
    <property type="entry name" value="Putative phosphatase, domain 2"/>
    <property type="match status" value="1"/>
</dbReference>
<dbReference type="Gene3D" id="3.40.50.1000">
    <property type="entry name" value="HAD superfamily/HAD-like"/>
    <property type="match status" value="1"/>
</dbReference>
<dbReference type="InterPro" id="IPR050155">
    <property type="entry name" value="HAD-like_hydrolase_sf"/>
</dbReference>
<evidence type="ECO:0000313" key="5">
    <source>
        <dbReference type="EMBL" id="NMQ21004.1"/>
    </source>
</evidence>
<protein>
    <submittedName>
        <fullName evidence="5">HAD family hydrolase</fullName>
    </submittedName>
</protein>
<dbReference type="NCBIfam" id="TIGR01549">
    <property type="entry name" value="HAD-SF-IA-v1"/>
    <property type="match status" value="1"/>
</dbReference>
<evidence type="ECO:0000256" key="2">
    <source>
        <dbReference type="ARBA" id="ARBA00022801"/>
    </source>
</evidence>
<evidence type="ECO:0000256" key="4">
    <source>
        <dbReference type="ARBA" id="ARBA00023277"/>
    </source>
</evidence>
<dbReference type="SFLD" id="SFLDG01129">
    <property type="entry name" value="C1.5:_HAD__Beta-PGM__Phosphata"/>
    <property type="match status" value="1"/>
</dbReference>